<feature type="region of interest" description="Disordered" evidence="1">
    <location>
        <begin position="101"/>
        <end position="157"/>
    </location>
</feature>
<feature type="region of interest" description="Disordered" evidence="1">
    <location>
        <begin position="1"/>
        <end position="64"/>
    </location>
</feature>
<feature type="non-terminal residue" evidence="2">
    <location>
        <position position="423"/>
    </location>
</feature>
<feature type="compositionally biased region" description="Low complexity" evidence="1">
    <location>
        <begin position="135"/>
        <end position="156"/>
    </location>
</feature>
<feature type="compositionally biased region" description="Low complexity" evidence="1">
    <location>
        <begin position="43"/>
        <end position="64"/>
    </location>
</feature>
<dbReference type="OrthoDB" id="10517604at2759"/>
<gene>
    <name evidence="2" type="ORF">FRACYDRAFT_148501</name>
</gene>
<name>A0A1E7EQY3_9STRA</name>
<dbReference type="AlphaFoldDB" id="A0A1E7EQY3"/>
<reference evidence="2 3" key="1">
    <citation type="submission" date="2016-09" db="EMBL/GenBank/DDBJ databases">
        <title>Extensive genetic diversity and differential bi-allelic expression allows diatom success in the polar Southern Ocean.</title>
        <authorList>
            <consortium name="DOE Joint Genome Institute"/>
            <person name="Mock T."/>
            <person name="Otillar R.P."/>
            <person name="Strauss J."/>
            <person name="Dupont C."/>
            <person name="Frickenhaus S."/>
            <person name="Maumus F."/>
            <person name="Mcmullan M."/>
            <person name="Sanges R."/>
            <person name="Schmutz J."/>
            <person name="Toseland A."/>
            <person name="Valas R."/>
            <person name="Veluchamy A."/>
            <person name="Ward B.J."/>
            <person name="Allen A."/>
            <person name="Barry K."/>
            <person name="Falciatore A."/>
            <person name="Ferrante M."/>
            <person name="Fortunato A.E."/>
            <person name="Gloeckner G."/>
            <person name="Gruber A."/>
            <person name="Hipkin R."/>
            <person name="Janech M."/>
            <person name="Kroth P."/>
            <person name="Leese F."/>
            <person name="Lindquist E."/>
            <person name="Lyon B.R."/>
            <person name="Martin J."/>
            <person name="Mayer C."/>
            <person name="Parker M."/>
            <person name="Quesneville H."/>
            <person name="Raymond J."/>
            <person name="Uhlig C."/>
            <person name="Valentin K.U."/>
            <person name="Worden A.Z."/>
            <person name="Armbrust E.V."/>
            <person name="Bowler C."/>
            <person name="Green B."/>
            <person name="Moulton V."/>
            <person name="Van Oosterhout C."/>
            <person name="Grigoriev I."/>
        </authorList>
    </citation>
    <scope>NUCLEOTIDE SEQUENCE [LARGE SCALE GENOMIC DNA]</scope>
    <source>
        <strain evidence="2 3">CCMP1102</strain>
    </source>
</reference>
<dbReference type="EMBL" id="KV784381">
    <property type="protein sequence ID" value="OEU08352.1"/>
    <property type="molecule type" value="Genomic_DNA"/>
</dbReference>
<feature type="compositionally biased region" description="Low complexity" evidence="1">
    <location>
        <begin position="114"/>
        <end position="126"/>
    </location>
</feature>
<accession>A0A1E7EQY3</accession>
<organism evidence="2 3">
    <name type="scientific">Fragilariopsis cylindrus CCMP1102</name>
    <dbReference type="NCBI Taxonomy" id="635003"/>
    <lineage>
        <taxon>Eukaryota</taxon>
        <taxon>Sar</taxon>
        <taxon>Stramenopiles</taxon>
        <taxon>Ochrophyta</taxon>
        <taxon>Bacillariophyta</taxon>
        <taxon>Bacillariophyceae</taxon>
        <taxon>Bacillariophycidae</taxon>
        <taxon>Bacillariales</taxon>
        <taxon>Bacillariaceae</taxon>
        <taxon>Fragilariopsis</taxon>
    </lineage>
</organism>
<evidence type="ECO:0000313" key="3">
    <source>
        <dbReference type="Proteomes" id="UP000095751"/>
    </source>
</evidence>
<evidence type="ECO:0000256" key="1">
    <source>
        <dbReference type="SAM" id="MobiDB-lite"/>
    </source>
</evidence>
<sequence>SKSNGNGNSNSNGKKKKKNGVKVSSSSTTNKKKSSGKAGAGTGAAVNNANSNNNSNSNNATTNNNMTVFRVTVPENTNPGEEFQVYAGSRIVRVRCPLDSRPGQSLQITVPADNTNGNSNGNSNGNRQHDTTGRTPGRNNSNVSNNTNGTNKSNPPAYMVSVPDGVEMGAQFPVTIRGQQLMVTCPPNARPGMSVRIQRQQQIPPPTTDLRQNVSTFGGTSSEFASQQQQKQRQRLPPKQEKEKTQLFEVEVPRGVQPGAPFALLAGGVRVLVTCPANAGPGQRIRFKLPLALTQATQQHQQELQSSNPEHAEMQEIKLKYDKDGWTRTVRANDLKFQWIRMDDKGGIDLTAGGRFHMEKSAYVRRLEFRSGEDPRVRTGILSLVPATESVVDSKIKSADGRDLVTYSDLARAQMKIFDEKTQ</sequence>
<feature type="compositionally biased region" description="Low complexity" evidence="1">
    <location>
        <begin position="1"/>
        <end position="12"/>
    </location>
</feature>
<dbReference type="KEGG" id="fcy:FRACYDRAFT_148501"/>
<evidence type="ECO:0000313" key="2">
    <source>
        <dbReference type="EMBL" id="OEU08352.1"/>
    </source>
</evidence>
<protein>
    <submittedName>
        <fullName evidence="2">Uncharacterized protein</fullName>
    </submittedName>
</protein>
<feature type="compositionally biased region" description="Polar residues" evidence="1">
    <location>
        <begin position="209"/>
        <end position="226"/>
    </location>
</feature>
<dbReference type="InParanoid" id="A0A1E7EQY3"/>
<feature type="region of interest" description="Disordered" evidence="1">
    <location>
        <begin position="199"/>
        <end position="243"/>
    </location>
</feature>
<feature type="non-terminal residue" evidence="2">
    <location>
        <position position="1"/>
    </location>
</feature>
<dbReference type="Proteomes" id="UP000095751">
    <property type="component" value="Unassembled WGS sequence"/>
</dbReference>
<feature type="compositionally biased region" description="Low complexity" evidence="1">
    <location>
        <begin position="227"/>
        <end position="237"/>
    </location>
</feature>
<keyword evidence="3" id="KW-1185">Reference proteome</keyword>
<proteinExistence type="predicted"/>